<evidence type="ECO:0000313" key="3">
    <source>
        <dbReference type="EMBL" id="KOC60912.1"/>
    </source>
</evidence>
<dbReference type="STRING" id="597456.A0A0L7QQK8"/>
<feature type="domain" description="WAP" evidence="2">
    <location>
        <begin position="26"/>
        <end position="72"/>
    </location>
</feature>
<name>A0A0L7QQK8_9HYME</name>
<evidence type="ECO:0000313" key="4">
    <source>
        <dbReference type="Proteomes" id="UP000053825"/>
    </source>
</evidence>
<dbReference type="OrthoDB" id="6060011at2759"/>
<dbReference type="GO" id="GO:0005615">
    <property type="term" value="C:extracellular space"/>
    <property type="evidence" value="ECO:0007669"/>
    <property type="project" value="TreeGrafter"/>
</dbReference>
<evidence type="ECO:0000256" key="1">
    <source>
        <dbReference type="SAM" id="SignalP"/>
    </source>
</evidence>
<evidence type="ECO:0000259" key="2">
    <source>
        <dbReference type="PROSITE" id="PS51390"/>
    </source>
</evidence>
<proteinExistence type="predicted"/>
<dbReference type="EMBL" id="KQ414786">
    <property type="protein sequence ID" value="KOC60912.1"/>
    <property type="molecule type" value="Genomic_DNA"/>
</dbReference>
<dbReference type="InterPro" id="IPR008197">
    <property type="entry name" value="WAP_dom"/>
</dbReference>
<gene>
    <name evidence="3" type="ORF">WH47_05690</name>
</gene>
<dbReference type="PANTHER" id="PTHR19441">
    <property type="entry name" value="WHEY ACDIC PROTEIN WAP"/>
    <property type="match status" value="1"/>
</dbReference>
<keyword evidence="1" id="KW-0732">Signal</keyword>
<dbReference type="Proteomes" id="UP000053825">
    <property type="component" value="Unassembled WGS sequence"/>
</dbReference>
<dbReference type="PROSITE" id="PS51390">
    <property type="entry name" value="WAP"/>
    <property type="match status" value="2"/>
</dbReference>
<sequence>MKLLPVTFTLTLVLATSHAQSRYEPFAEKPGSCPPALPVQICTQSCFSDSHCSGIGKCCPTNCGGFVCSKPVTMRQTNVAEKPGSCPAVPKGRWVCSPTCSVDTDCKGTLKCCKNRCGALACQKPDVEVIESLDIPVSMPEDPYNVPRNPYDVNRNPYNVPRNPYNVPRNPYGYLNNPNSYPYYFYNN</sequence>
<dbReference type="GO" id="GO:0004867">
    <property type="term" value="F:serine-type endopeptidase inhibitor activity"/>
    <property type="evidence" value="ECO:0007669"/>
    <property type="project" value="TreeGrafter"/>
</dbReference>
<organism evidence="3 4">
    <name type="scientific">Habropoda laboriosa</name>
    <dbReference type="NCBI Taxonomy" id="597456"/>
    <lineage>
        <taxon>Eukaryota</taxon>
        <taxon>Metazoa</taxon>
        <taxon>Ecdysozoa</taxon>
        <taxon>Arthropoda</taxon>
        <taxon>Hexapoda</taxon>
        <taxon>Insecta</taxon>
        <taxon>Pterygota</taxon>
        <taxon>Neoptera</taxon>
        <taxon>Endopterygota</taxon>
        <taxon>Hymenoptera</taxon>
        <taxon>Apocrita</taxon>
        <taxon>Aculeata</taxon>
        <taxon>Apoidea</taxon>
        <taxon>Anthophila</taxon>
        <taxon>Apidae</taxon>
        <taxon>Habropoda</taxon>
    </lineage>
</organism>
<feature type="signal peptide" evidence="1">
    <location>
        <begin position="1"/>
        <end position="19"/>
    </location>
</feature>
<dbReference type="InterPro" id="IPR036645">
    <property type="entry name" value="Elafin-like_sf"/>
</dbReference>
<protein>
    <submittedName>
        <fullName evidence="3">WAP four-disulfide core domain protein 2</fullName>
    </submittedName>
</protein>
<dbReference type="Gene3D" id="4.10.75.10">
    <property type="entry name" value="Elafin-like"/>
    <property type="match status" value="2"/>
</dbReference>
<dbReference type="SMART" id="SM00217">
    <property type="entry name" value="WAP"/>
    <property type="match status" value="2"/>
</dbReference>
<reference evidence="3 4" key="1">
    <citation type="submission" date="2015-07" db="EMBL/GenBank/DDBJ databases">
        <title>The genome of Habropoda laboriosa.</title>
        <authorList>
            <person name="Pan H."/>
            <person name="Kapheim K."/>
        </authorList>
    </citation>
    <scope>NUCLEOTIDE SEQUENCE [LARGE SCALE GENOMIC DNA]</scope>
    <source>
        <strain evidence="3">0110345459</strain>
    </source>
</reference>
<dbReference type="PANTHER" id="PTHR19441:SF95">
    <property type="entry name" value="PERLWAPIN ISOFORM X1"/>
    <property type="match status" value="1"/>
</dbReference>
<dbReference type="Pfam" id="PF00095">
    <property type="entry name" value="WAP"/>
    <property type="match status" value="2"/>
</dbReference>
<dbReference type="SUPFAM" id="SSF57256">
    <property type="entry name" value="Elafin-like"/>
    <property type="match status" value="2"/>
</dbReference>
<accession>A0A0L7QQK8</accession>
<feature type="chain" id="PRO_5005574774" evidence="1">
    <location>
        <begin position="20"/>
        <end position="188"/>
    </location>
</feature>
<feature type="domain" description="WAP" evidence="2">
    <location>
        <begin position="79"/>
        <end position="126"/>
    </location>
</feature>
<dbReference type="InterPro" id="IPR050514">
    <property type="entry name" value="WAP_four-disulfide_core"/>
</dbReference>
<keyword evidence="4" id="KW-1185">Reference proteome</keyword>
<dbReference type="AlphaFoldDB" id="A0A0L7QQK8"/>